<protein>
    <submittedName>
        <fullName evidence="1">SAVMC3_10250 family protein</fullName>
    </submittedName>
</protein>
<sequence>MQEVIYLSDRKLSQFLPGLRSAWPRQRVSVSTPFGGVEVDPAPGPASDLWGRHLLRVVRRVEESARWYTEAGARPGQWIAFEAPLNYFVLDGADPTMVFFADTPAEDRPVRLLLHGSVDHLIAGPPARVTDETRQSGTLVRNLLGSDASAPGALLAALSDDLGAGPDGRRPSLVTALHALLARIDAQTHPETAATMRGYARVTTGFPATKSPGSPGHPGSPGLPGLLVASPLYVEYAENVEYPEDTEYADA</sequence>
<dbReference type="NCBIfam" id="NF040893">
    <property type="entry name" value="SAVMC3_10250"/>
    <property type="match status" value="1"/>
</dbReference>
<dbReference type="EMBL" id="CP163433">
    <property type="protein sequence ID" value="XDQ20434.1"/>
    <property type="molecule type" value="Genomic_DNA"/>
</dbReference>
<dbReference type="Pfam" id="PF22880">
    <property type="entry name" value="DUF7019"/>
    <property type="match status" value="1"/>
</dbReference>
<gene>
    <name evidence="1" type="ORF">AB5J48_20915</name>
</gene>
<dbReference type="InterPro" id="IPR054284">
    <property type="entry name" value="DUF7019"/>
</dbReference>
<name>A0AB39NTW5_9ACTN</name>
<reference evidence="1" key="1">
    <citation type="submission" date="2024-07" db="EMBL/GenBank/DDBJ databases">
        <authorList>
            <person name="Yu S.T."/>
        </authorList>
    </citation>
    <scope>NUCLEOTIDE SEQUENCE</scope>
    <source>
        <strain evidence="1">R17</strain>
    </source>
</reference>
<dbReference type="RefSeq" id="WP_006132156.1">
    <property type="nucleotide sequence ID" value="NZ_CP163433.1"/>
</dbReference>
<organism evidence="1">
    <name type="scientific">Streptomyces sp. R17</name>
    <dbReference type="NCBI Taxonomy" id="3238626"/>
    <lineage>
        <taxon>Bacteria</taxon>
        <taxon>Bacillati</taxon>
        <taxon>Actinomycetota</taxon>
        <taxon>Actinomycetes</taxon>
        <taxon>Kitasatosporales</taxon>
        <taxon>Streptomycetaceae</taxon>
        <taxon>Streptomyces</taxon>
    </lineage>
</organism>
<proteinExistence type="predicted"/>
<dbReference type="AlphaFoldDB" id="A0AB39NTW5"/>
<evidence type="ECO:0000313" key="1">
    <source>
        <dbReference type="EMBL" id="XDQ20434.1"/>
    </source>
</evidence>
<accession>A0AB39NTW5</accession>